<dbReference type="CDD" id="cd06257">
    <property type="entry name" value="DnaJ"/>
    <property type="match status" value="1"/>
</dbReference>
<dbReference type="GO" id="GO:0006457">
    <property type="term" value="P:protein folding"/>
    <property type="evidence" value="ECO:0007669"/>
    <property type="project" value="UniProtKB-UniRule"/>
</dbReference>
<dbReference type="EMBL" id="VLKG01000002">
    <property type="protein sequence ID" value="TWH76684.1"/>
    <property type="molecule type" value="Genomic_DNA"/>
</dbReference>
<dbReference type="Proteomes" id="UP000319627">
    <property type="component" value="Unassembled WGS sequence"/>
</dbReference>
<evidence type="ECO:0000259" key="5">
    <source>
        <dbReference type="PROSITE" id="PS50076"/>
    </source>
</evidence>
<dbReference type="AlphaFoldDB" id="A0A562J1H2"/>
<dbReference type="InterPro" id="IPR001623">
    <property type="entry name" value="DnaJ_domain"/>
</dbReference>
<gene>
    <name evidence="4" type="primary">hscB</name>
    <name evidence="6" type="ORF">LX59_00729</name>
</gene>
<dbReference type="InterPro" id="IPR004640">
    <property type="entry name" value="HscB"/>
</dbReference>
<dbReference type="InterPro" id="IPR009073">
    <property type="entry name" value="HscB_oligo_C"/>
</dbReference>
<organism evidence="6 7">
    <name type="scientific">Azomonas agilis</name>
    <dbReference type="NCBI Taxonomy" id="116849"/>
    <lineage>
        <taxon>Bacteria</taxon>
        <taxon>Pseudomonadati</taxon>
        <taxon>Pseudomonadota</taxon>
        <taxon>Gammaproteobacteria</taxon>
        <taxon>Pseudomonadales</taxon>
        <taxon>Pseudomonadaceae</taxon>
        <taxon>Azomonas</taxon>
    </lineage>
</organism>
<dbReference type="GO" id="GO:1990230">
    <property type="term" value="C:iron-sulfur cluster transfer complex"/>
    <property type="evidence" value="ECO:0007669"/>
    <property type="project" value="TreeGrafter"/>
</dbReference>
<dbReference type="PANTHER" id="PTHR14021:SF15">
    <property type="entry name" value="IRON-SULFUR CLUSTER CO-CHAPERONE PROTEIN HSCB"/>
    <property type="match status" value="1"/>
</dbReference>
<dbReference type="Pfam" id="PF07743">
    <property type="entry name" value="HSCB_C"/>
    <property type="match status" value="1"/>
</dbReference>
<dbReference type="GO" id="GO:0051087">
    <property type="term" value="F:protein-folding chaperone binding"/>
    <property type="evidence" value="ECO:0007669"/>
    <property type="project" value="InterPro"/>
</dbReference>
<evidence type="ECO:0000256" key="1">
    <source>
        <dbReference type="ARBA" id="ARBA00010476"/>
    </source>
</evidence>
<dbReference type="InterPro" id="IPR036869">
    <property type="entry name" value="J_dom_sf"/>
</dbReference>
<dbReference type="PANTHER" id="PTHR14021">
    <property type="entry name" value="IRON-SULFUR CLUSTER CO-CHAPERONE PROTEIN HSCB"/>
    <property type="match status" value="1"/>
</dbReference>
<name>A0A562J1H2_9GAMM</name>
<dbReference type="RefSeq" id="WP_144570470.1">
    <property type="nucleotide sequence ID" value="NZ_VLKG01000002.1"/>
</dbReference>
<evidence type="ECO:0000256" key="4">
    <source>
        <dbReference type="HAMAP-Rule" id="MF_00682"/>
    </source>
</evidence>
<dbReference type="InterPro" id="IPR036386">
    <property type="entry name" value="HscB_C_sf"/>
</dbReference>
<dbReference type="PROSITE" id="PS50076">
    <property type="entry name" value="DNAJ_2"/>
    <property type="match status" value="1"/>
</dbReference>
<sequence>MAPSSYFALFDIPPAFDLDLAALGDRYRALAKDTHPDRYADTDDATRRQAVQRSASLNEAYQVLKTPALRAHHLLALQGRAMDLEATIQDPEFLMQQLAWREELEALQEAVDLSGISAFKKRLYNTQQDLAEAFSACWQDAAQSAKAERLIRRMQFLDKLSQQVRQLEERLDD</sequence>
<dbReference type="GO" id="GO:0001671">
    <property type="term" value="F:ATPase activator activity"/>
    <property type="evidence" value="ECO:0007669"/>
    <property type="project" value="InterPro"/>
</dbReference>
<dbReference type="SUPFAM" id="SSF47144">
    <property type="entry name" value="HSC20 (HSCB), C-terminal oligomerisation domain"/>
    <property type="match status" value="1"/>
</dbReference>
<dbReference type="GO" id="GO:0051259">
    <property type="term" value="P:protein complex oligomerization"/>
    <property type="evidence" value="ECO:0007669"/>
    <property type="project" value="InterPro"/>
</dbReference>
<dbReference type="Gene3D" id="1.20.1280.20">
    <property type="entry name" value="HscB, C-terminal domain"/>
    <property type="match status" value="1"/>
</dbReference>
<comment type="subunit">
    <text evidence="4">Interacts with HscA and stimulates its ATPase activity.</text>
</comment>
<protein>
    <recommendedName>
        <fullName evidence="4">Co-chaperone protein HscB homolog</fullName>
    </recommendedName>
</protein>
<comment type="similarity">
    <text evidence="1 4">Belongs to the HscB family.</text>
</comment>
<dbReference type="HAMAP" id="MF_00682">
    <property type="entry name" value="HscB"/>
    <property type="match status" value="1"/>
</dbReference>
<proteinExistence type="inferred from homology"/>
<comment type="caution">
    <text evidence="6">The sequence shown here is derived from an EMBL/GenBank/DDBJ whole genome shotgun (WGS) entry which is preliminary data.</text>
</comment>
<evidence type="ECO:0000256" key="2">
    <source>
        <dbReference type="ARBA" id="ARBA00023186"/>
    </source>
</evidence>
<dbReference type="GO" id="GO:0044571">
    <property type="term" value="P:[2Fe-2S] cluster assembly"/>
    <property type="evidence" value="ECO:0007669"/>
    <property type="project" value="InterPro"/>
</dbReference>
<keyword evidence="7" id="KW-1185">Reference proteome</keyword>
<accession>A0A562J1H2</accession>
<keyword evidence="2 4" id="KW-0143">Chaperone</keyword>
<evidence type="ECO:0000256" key="3">
    <source>
        <dbReference type="ARBA" id="ARBA00025596"/>
    </source>
</evidence>
<evidence type="ECO:0000313" key="6">
    <source>
        <dbReference type="EMBL" id="TWH76684.1"/>
    </source>
</evidence>
<dbReference type="Pfam" id="PF00226">
    <property type="entry name" value="DnaJ"/>
    <property type="match status" value="1"/>
</dbReference>
<evidence type="ECO:0000313" key="7">
    <source>
        <dbReference type="Proteomes" id="UP000319627"/>
    </source>
</evidence>
<feature type="domain" description="J" evidence="5">
    <location>
        <begin position="5"/>
        <end position="69"/>
    </location>
</feature>
<dbReference type="SUPFAM" id="SSF46565">
    <property type="entry name" value="Chaperone J-domain"/>
    <property type="match status" value="1"/>
</dbReference>
<dbReference type="NCBIfam" id="TIGR00714">
    <property type="entry name" value="hscB"/>
    <property type="match status" value="1"/>
</dbReference>
<reference evidence="6 7" key="1">
    <citation type="submission" date="2019-07" db="EMBL/GenBank/DDBJ databases">
        <title>Genomic Encyclopedia of Type Strains, Phase I: the one thousand microbial genomes (KMG-I) project.</title>
        <authorList>
            <person name="Kyrpides N."/>
        </authorList>
    </citation>
    <scope>NUCLEOTIDE SEQUENCE [LARGE SCALE GENOMIC DNA]</scope>
    <source>
        <strain evidence="6 7">DSM 375</strain>
    </source>
</reference>
<dbReference type="OrthoDB" id="287587at2"/>
<dbReference type="NCBIfam" id="NF001420">
    <property type="entry name" value="PRK00294.1"/>
    <property type="match status" value="1"/>
</dbReference>
<comment type="function">
    <text evidence="3 4">Co-chaperone involved in the maturation of iron-sulfur cluster-containing proteins. Seems to help targeting proteins to be folded toward HscA.</text>
</comment>
<dbReference type="SMART" id="SM00271">
    <property type="entry name" value="DnaJ"/>
    <property type="match status" value="1"/>
</dbReference>
<dbReference type="Gene3D" id="1.10.287.110">
    <property type="entry name" value="DnaJ domain"/>
    <property type="match status" value="1"/>
</dbReference>